<dbReference type="SUPFAM" id="SSF53335">
    <property type="entry name" value="S-adenosyl-L-methionine-dependent methyltransferases"/>
    <property type="match status" value="1"/>
</dbReference>
<reference evidence="2 3" key="1">
    <citation type="submission" date="2024-09" db="EMBL/GenBank/DDBJ databases">
        <authorList>
            <person name="Lee S.D."/>
        </authorList>
    </citation>
    <scope>NUCLEOTIDE SEQUENCE [LARGE SCALE GENOMIC DNA]</scope>
    <source>
        <strain evidence="2 3">N1-5</strain>
    </source>
</reference>
<dbReference type="PANTHER" id="PTHR43464:SF23">
    <property type="entry name" value="JUVENILE HORMONE ACID O-METHYLTRANSFERASE"/>
    <property type="match status" value="1"/>
</dbReference>
<gene>
    <name evidence="2" type="ORF">ACEZDJ_21590</name>
</gene>
<dbReference type="RefSeq" id="WP_051725108.1">
    <property type="nucleotide sequence ID" value="NZ_JBHEZZ010000012.1"/>
</dbReference>
<evidence type="ECO:0000313" key="3">
    <source>
        <dbReference type="Proteomes" id="UP001592528"/>
    </source>
</evidence>
<keyword evidence="3" id="KW-1185">Reference proteome</keyword>
<keyword evidence="2" id="KW-0489">Methyltransferase</keyword>
<protein>
    <submittedName>
        <fullName evidence="2">Class I SAM-dependent methyltransferase</fullName>
        <ecNumber evidence="2">2.1.1.-</ecNumber>
    </submittedName>
</protein>
<dbReference type="GO" id="GO:0032259">
    <property type="term" value="P:methylation"/>
    <property type="evidence" value="ECO:0007669"/>
    <property type="project" value="UniProtKB-KW"/>
</dbReference>
<dbReference type="InterPro" id="IPR029063">
    <property type="entry name" value="SAM-dependent_MTases_sf"/>
</dbReference>
<keyword evidence="2" id="KW-0808">Transferase</keyword>
<dbReference type="EC" id="2.1.1.-" evidence="2"/>
<dbReference type="Gene3D" id="3.40.50.150">
    <property type="entry name" value="Vaccinia Virus protein VP39"/>
    <property type="match status" value="1"/>
</dbReference>
<evidence type="ECO:0000313" key="2">
    <source>
        <dbReference type="EMBL" id="MFC1403889.1"/>
    </source>
</evidence>
<organism evidence="2 3">
    <name type="scientific">Streptacidiphilus cavernicola</name>
    <dbReference type="NCBI Taxonomy" id="3342716"/>
    <lineage>
        <taxon>Bacteria</taxon>
        <taxon>Bacillati</taxon>
        <taxon>Actinomycetota</taxon>
        <taxon>Actinomycetes</taxon>
        <taxon>Kitasatosporales</taxon>
        <taxon>Streptomycetaceae</taxon>
        <taxon>Streptacidiphilus</taxon>
    </lineage>
</organism>
<comment type="caution">
    <text evidence="2">The sequence shown here is derived from an EMBL/GenBank/DDBJ whole genome shotgun (WGS) entry which is preliminary data.</text>
</comment>
<dbReference type="EMBL" id="JBHEZZ010000012">
    <property type="protein sequence ID" value="MFC1403889.1"/>
    <property type="molecule type" value="Genomic_DNA"/>
</dbReference>
<dbReference type="GO" id="GO:0008168">
    <property type="term" value="F:methyltransferase activity"/>
    <property type="evidence" value="ECO:0007669"/>
    <property type="project" value="UniProtKB-KW"/>
</dbReference>
<dbReference type="PANTHER" id="PTHR43464">
    <property type="entry name" value="METHYLTRANSFERASE"/>
    <property type="match status" value="1"/>
</dbReference>
<evidence type="ECO:0000256" key="1">
    <source>
        <dbReference type="SAM" id="MobiDB-lite"/>
    </source>
</evidence>
<feature type="compositionally biased region" description="Low complexity" evidence="1">
    <location>
        <begin position="216"/>
        <end position="245"/>
    </location>
</feature>
<name>A0ABV6UQZ9_9ACTN</name>
<accession>A0ABV6UQZ9</accession>
<proteinExistence type="predicted"/>
<sequence>MSDAEAETATGSVTGAEELAAAKERSWRTMAAIDAAFAAGELDQAGWHAAVLAVLEPAYLAADNPRAQSGHSGDAAHWRRARGLLVYALPEQGGSFLDIGCANGHLMETLTDWAAERGTVIDPYGVDISPRLASLGRQRCPQWADRIWSANAMGWQPPRRFDIVRTGLDYVPPATRPAYLKHLMTRVLVPGGRLIVGVFNEETDRDTLEQEVASYGSSILPGGPSSGSPSSGGPSSGSLWSGGPSCVTGRTRRPHRHPALSYKAFWISGKGPG</sequence>
<feature type="region of interest" description="Disordered" evidence="1">
    <location>
        <begin position="216"/>
        <end position="255"/>
    </location>
</feature>
<dbReference type="Pfam" id="PF13489">
    <property type="entry name" value="Methyltransf_23"/>
    <property type="match status" value="1"/>
</dbReference>
<dbReference type="Proteomes" id="UP001592528">
    <property type="component" value="Unassembled WGS sequence"/>
</dbReference>
<dbReference type="CDD" id="cd02440">
    <property type="entry name" value="AdoMet_MTases"/>
    <property type="match status" value="1"/>
</dbReference>